<dbReference type="EMBL" id="JASNQZ010000010">
    <property type="protein sequence ID" value="KAL0952463.1"/>
    <property type="molecule type" value="Genomic_DNA"/>
</dbReference>
<dbReference type="InterPro" id="IPR027443">
    <property type="entry name" value="IPNS-like_sf"/>
</dbReference>
<dbReference type="Pfam" id="PF14226">
    <property type="entry name" value="DIOX_N"/>
    <property type="match status" value="1"/>
</dbReference>
<dbReference type="SUPFAM" id="SSF51197">
    <property type="entry name" value="Clavaminate synthase-like"/>
    <property type="match status" value="1"/>
</dbReference>
<organism evidence="2 3">
    <name type="scientific">Hohenbuehelia grisea</name>
    <dbReference type="NCBI Taxonomy" id="104357"/>
    <lineage>
        <taxon>Eukaryota</taxon>
        <taxon>Fungi</taxon>
        <taxon>Dikarya</taxon>
        <taxon>Basidiomycota</taxon>
        <taxon>Agaricomycotina</taxon>
        <taxon>Agaricomycetes</taxon>
        <taxon>Agaricomycetidae</taxon>
        <taxon>Agaricales</taxon>
        <taxon>Pleurotineae</taxon>
        <taxon>Pleurotaceae</taxon>
        <taxon>Hohenbuehelia</taxon>
    </lineage>
</organism>
<protein>
    <recommendedName>
        <fullName evidence="1">Non-haem dioxygenase N-terminal domain-containing protein</fullName>
    </recommendedName>
</protein>
<dbReference type="InterPro" id="IPR026992">
    <property type="entry name" value="DIOX_N"/>
</dbReference>
<keyword evidence="3" id="KW-1185">Reference proteome</keyword>
<name>A0ABR3JAJ4_9AGAR</name>
<feature type="domain" description="Non-haem dioxygenase N-terminal" evidence="1">
    <location>
        <begin position="30"/>
        <end position="133"/>
    </location>
</feature>
<sequence length="231" mass="26509">MHAASSKPELNQWVPPPPTTTPLDWAPLAIIDLSRFDEQGGKLALAKELADAVRQWGFWVIIGTGIPQEQVDRVFAIGDAFFKLSKDEKQAITCDHAEGNNFGYRGNTRLVGQTDVVENVEMLNIPKYIPEYDSILRHEFLEAFYDELAPFHRLLWDRAIRKLYILFAIILELPENCASPTDLFWATPDVFFWQLQYHPRPAEDDEKIGSNWTYGHTGKESGYRHFFVPAL</sequence>
<gene>
    <name evidence="2" type="ORF">HGRIS_006731</name>
</gene>
<proteinExistence type="predicted"/>
<evidence type="ECO:0000313" key="2">
    <source>
        <dbReference type="EMBL" id="KAL0952463.1"/>
    </source>
</evidence>
<comment type="caution">
    <text evidence="2">The sequence shown here is derived from an EMBL/GenBank/DDBJ whole genome shotgun (WGS) entry which is preliminary data.</text>
</comment>
<dbReference type="Proteomes" id="UP001556367">
    <property type="component" value="Unassembled WGS sequence"/>
</dbReference>
<accession>A0ABR3JAJ4</accession>
<evidence type="ECO:0000259" key="1">
    <source>
        <dbReference type="Pfam" id="PF14226"/>
    </source>
</evidence>
<dbReference type="Gene3D" id="2.60.120.330">
    <property type="entry name" value="B-lactam Antibiotic, Isopenicillin N Synthase, Chain"/>
    <property type="match status" value="1"/>
</dbReference>
<reference evidence="3" key="1">
    <citation type="submission" date="2024-06" db="EMBL/GenBank/DDBJ databases">
        <title>Multi-omics analyses provide insights into the biosynthesis of the anticancer antibiotic pleurotin in Hohenbuehelia grisea.</title>
        <authorList>
            <person name="Weaver J.A."/>
            <person name="Alberti F."/>
        </authorList>
    </citation>
    <scope>NUCLEOTIDE SEQUENCE [LARGE SCALE GENOMIC DNA]</scope>
    <source>
        <strain evidence="3">T-177</strain>
    </source>
</reference>
<evidence type="ECO:0000313" key="3">
    <source>
        <dbReference type="Proteomes" id="UP001556367"/>
    </source>
</evidence>